<keyword evidence="2" id="KW-1133">Transmembrane helix</keyword>
<sequence length="78" mass="8639">MGTVLIVAIVFGSFLALASLICGTVLMVIKTRSSRIMQGTSSSEEAEIIQEIYRGLDKMEKRIESLETILMDAQEKDE</sequence>
<feature type="coiled-coil region" evidence="1">
    <location>
        <begin position="49"/>
        <end position="76"/>
    </location>
</feature>
<evidence type="ECO:0000256" key="2">
    <source>
        <dbReference type="SAM" id="Phobius"/>
    </source>
</evidence>
<keyword evidence="2" id="KW-0812">Transmembrane</keyword>
<keyword evidence="4" id="KW-1185">Reference proteome</keyword>
<protein>
    <recommendedName>
        <fullName evidence="5">Phage-shock protein</fullName>
    </recommendedName>
</protein>
<dbReference type="Proteomes" id="UP000826725">
    <property type="component" value="Chromosome"/>
</dbReference>
<evidence type="ECO:0000313" key="3">
    <source>
        <dbReference type="EMBL" id="BCL59498.1"/>
    </source>
</evidence>
<evidence type="ECO:0000313" key="4">
    <source>
        <dbReference type="Proteomes" id="UP000826725"/>
    </source>
</evidence>
<evidence type="ECO:0008006" key="5">
    <source>
        <dbReference type="Google" id="ProtNLM"/>
    </source>
</evidence>
<dbReference type="EMBL" id="AP024086">
    <property type="protein sequence ID" value="BCL59498.1"/>
    <property type="molecule type" value="Genomic_DNA"/>
</dbReference>
<accession>A0A8D5FIM5</accession>
<reference evidence="3" key="1">
    <citation type="submission" date="2020-09" db="EMBL/GenBank/DDBJ databases">
        <title>Desulfogranum mesoprofundum gen. nov., sp. nov., a novel mesophilic, sulfate-reducing chemolithoautotroph isolated from a deep-sea hydrothermal vent chimney in the Suiyo Seamount.</title>
        <authorList>
            <person name="Hashimoto Y."/>
            <person name="Nakagawa S."/>
        </authorList>
    </citation>
    <scope>NUCLEOTIDE SEQUENCE</scope>
    <source>
        <strain evidence="3">KT2</strain>
    </source>
</reference>
<dbReference type="AlphaFoldDB" id="A0A8D5FIM5"/>
<keyword evidence="1" id="KW-0175">Coiled coil</keyword>
<name>A0A8D5FIM5_9BACT</name>
<dbReference type="RefSeq" id="WP_228855723.1">
    <property type="nucleotide sequence ID" value="NZ_AP024086.1"/>
</dbReference>
<evidence type="ECO:0000256" key="1">
    <source>
        <dbReference type="SAM" id="Coils"/>
    </source>
</evidence>
<organism evidence="3 4">
    <name type="scientific">Desulfomarina profundi</name>
    <dbReference type="NCBI Taxonomy" id="2772557"/>
    <lineage>
        <taxon>Bacteria</taxon>
        <taxon>Pseudomonadati</taxon>
        <taxon>Thermodesulfobacteriota</taxon>
        <taxon>Desulfobulbia</taxon>
        <taxon>Desulfobulbales</taxon>
        <taxon>Desulfobulbaceae</taxon>
        <taxon>Desulfomarina</taxon>
    </lineage>
</organism>
<proteinExistence type="predicted"/>
<feature type="transmembrane region" description="Helical" evidence="2">
    <location>
        <begin position="6"/>
        <end position="29"/>
    </location>
</feature>
<gene>
    <name evidence="3" type="ORF">DGMP_01910</name>
</gene>
<dbReference type="KEGG" id="dbk:DGMP_01910"/>
<keyword evidence="2" id="KW-0472">Membrane</keyword>